<sequence>MTPKPHDFMVTLRRPSPQVPWGIRLVGGTDLNAPLIITRVQVNSPAQPELLRGDVITKIDQYDARDLTHNDAQNLFRNAGSQIKVTVRRDDKVALHQSAHPLNGNPVAPLPATNFAQPYQPYAEPVQPAKPQLHQNFPPPDPSQLLPSIASPLPHGPQAYAAALERPVETLPHTVFPGVDETGAYHLPKQPYPPPAPTSLNDANEAITNQAPSHPPEISFGDRSPDVTFHDRTFVRLMVDNRSLKMAAAYQYRGSPAFIHFAHRNENYDEAQIDYQPYRTTPLVLPGAKVPKKDTLPTESYLRHHPNPAMRAPPAHDYTDTLMKQKLAETVIHRVIGEEPATGPKVVHKQFNSPIGLYSDNNIENTIRQSAPQQTQTVPIFIDLSFLKQKQKILDEQRRLEQERQLHKQYPFQSYASATPPSGRTSRQQMKTVVFDPCKSETYRALQEGTGEGLQEVPNPIQPKTFAPNRLVPGKKPNANHPAPQPEFAYRVNSMGEPNEKIHQSGSFKRLMLHVMSEMD</sequence>
<evidence type="ECO:0000313" key="6">
    <source>
        <dbReference type="EnsemblMetazoa" id="AFAF009384-PA"/>
    </source>
</evidence>
<dbReference type="SUPFAM" id="SSF50156">
    <property type="entry name" value="PDZ domain-like"/>
    <property type="match status" value="1"/>
</dbReference>
<dbReference type="Pfam" id="PF15936">
    <property type="entry name" value="DUF4749"/>
    <property type="match status" value="1"/>
</dbReference>
<keyword evidence="7" id="KW-1185">Reference proteome</keyword>
<dbReference type="InterPro" id="IPR001478">
    <property type="entry name" value="PDZ"/>
</dbReference>
<dbReference type="InterPro" id="IPR050604">
    <property type="entry name" value="PDZ-LIM_domain"/>
</dbReference>
<dbReference type="EnsemblMetazoa" id="AFAF009384-RA">
    <property type="protein sequence ID" value="AFAF009384-PA"/>
    <property type="gene ID" value="AFAF009384"/>
</dbReference>
<dbReference type="Pfam" id="PF00595">
    <property type="entry name" value="PDZ"/>
    <property type="match status" value="1"/>
</dbReference>
<dbReference type="InterPro" id="IPR006643">
    <property type="entry name" value="Zasp-like_motif"/>
</dbReference>
<dbReference type="GO" id="GO:0003779">
    <property type="term" value="F:actin binding"/>
    <property type="evidence" value="ECO:0007669"/>
    <property type="project" value="TreeGrafter"/>
</dbReference>
<proteinExistence type="predicted"/>
<reference evidence="6" key="2">
    <citation type="submission" date="2020-05" db="UniProtKB">
        <authorList>
            <consortium name="EnsemblMetazoa"/>
        </authorList>
    </citation>
    <scope>IDENTIFICATION</scope>
    <source>
        <strain evidence="6">FAR1</strain>
    </source>
</reference>
<feature type="domain" description="PDZ" evidence="5">
    <location>
        <begin position="9"/>
        <end position="91"/>
    </location>
</feature>
<dbReference type="FunFam" id="2.30.42.10:FF:000192">
    <property type="entry name" value="Uncharacterized protein, isoform J"/>
    <property type="match status" value="1"/>
</dbReference>
<feature type="region of interest" description="Disordered" evidence="4">
    <location>
        <begin position="176"/>
        <end position="225"/>
    </location>
</feature>
<dbReference type="InterPro" id="IPR031847">
    <property type="entry name" value="PDLI1-4/Zasp-like_mid"/>
</dbReference>
<dbReference type="GO" id="GO:0031941">
    <property type="term" value="C:filamentous actin"/>
    <property type="evidence" value="ECO:0007669"/>
    <property type="project" value="TreeGrafter"/>
</dbReference>
<evidence type="ECO:0000313" key="7">
    <source>
        <dbReference type="Proteomes" id="UP000075886"/>
    </source>
</evidence>
<keyword evidence="3" id="KW-0440">LIM domain</keyword>
<dbReference type="GO" id="GO:0051371">
    <property type="term" value="F:muscle alpha-actinin binding"/>
    <property type="evidence" value="ECO:0007669"/>
    <property type="project" value="TreeGrafter"/>
</dbReference>
<organism evidence="6 7">
    <name type="scientific">Anopheles farauti</name>
    <dbReference type="NCBI Taxonomy" id="69004"/>
    <lineage>
        <taxon>Eukaryota</taxon>
        <taxon>Metazoa</taxon>
        <taxon>Ecdysozoa</taxon>
        <taxon>Arthropoda</taxon>
        <taxon>Hexapoda</taxon>
        <taxon>Insecta</taxon>
        <taxon>Pterygota</taxon>
        <taxon>Neoptera</taxon>
        <taxon>Endopterygota</taxon>
        <taxon>Diptera</taxon>
        <taxon>Nematocera</taxon>
        <taxon>Culicoidea</taxon>
        <taxon>Culicidae</taxon>
        <taxon>Anophelinae</taxon>
        <taxon>Anopheles</taxon>
    </lineage>
</organism>
<keyword evidence="3" id="KW-0479">Metal-binding</keyword>
<dbReference type="Gene3D" id="2.30.42.10">
    <property type="match status" value="1"/>
</dbReference>
<dbReference type="InterPro" id="IPR036034">
    <property type="entry name" value="PDZ_sf"/>
</dbReference>
<dbReference type="STRING" id="69004.A0A182QFX6"/>
<dbReference type="VEuPathDB" id="VectorBase:AFAF009384"/>
<dbReference type="Proteomes" id="UP000075886">
    <property type="component" value="Unassembled WGS sequence"/>
</dbReference>
<evidence type="ECO:0000256" key="3">
    <source>
        <dbReference type="ARBA" id="ARBA00023038"/>
    </source>
</evidence>
<evidence type="ECO:0000256" key="4">
    <source>
        <dbReference type="SAM" id="MobiDB-lite"/>
    </source>
</evidence>
<dbReference type="PANTHER" id="PTHR24214:SF55">
    <property type="entry name" value="Z BAND ALTERNATIVELY SPLICED PDZ-MOTIF PROTEIN 66, ISOFORM E"/>
    <property type="match status" value="1"/>
</dbReference>
<protein>
    <recommendedName>
        <fullName evidence="5">PDZ domain-containing protein</fullName>
    </recommendedName>
</protein>
<evidence type="ECO:0000259" key="5">
    <source>
        <dbReference type="PROSITE" id="PS50106"/>
    </source>
</evidence>
<dbReference type="AlphaFoldDB" id="A0A182QFX6"/>
<name>A0A182QFX6_9DIPT</name>
<dbReference type="SMART" id="SM00228">
    <property type="entry name" value="PDZ"/>
    <property type="match status" value="1"/>
</dbReference>
<comment type="subcellular location">
    <subcellularLocation>
        <location evidence="1">Cytoplasm</location>
    </subcellularLocation>
</comment>
<feature type="compositionally biased region" description="Polar residues" evidence="4">
    <location>
        <begin position="198"/>
        <end position="212"/>
    </location>
</feature>
<evidence type="ECO:0000256" key="2">
    <source>
        <dbReference type="ARBA" id="ARBA00022490"/>
    </source>
</evidence>
<dbReference type="EMBL" id="AXCN02000346">
    <property type="status" value="NOT_ANNOTATED_CDS"/>
    <property type="molecule type" value="Genomic_DNA"/>
</dbReference>
<dbReference type="CDD" id="cd23068">
    <property type="entry name" value="PDZ_ZASP52-like"/>
    <property type="match status" value="1"/>
</dbReference>
<dbReference type="GO" id="GO:0001725">
    <property type="term" value="C:stress fiber"/>
    <property type="evidence" value="ECO:0007669"/>
    <property type="project" value="TreeGrafter"/>
</dbReference>
<dbReference type="PROSITE" id="PS50106">
    <property type="entry name" value="PDZ"/>
    <property type="match status" value="1"/>
</dbReference>
<dbReference type="GO" id="GO:0030036">
    <property type="term" value="P:actin cytoskeleton organization"/>
    <property type="evidence" value="ECO:0007669"/>
    <property type="project" value="TreeGrafter"/>
</dbReference>
<evidence type="ECO:0000256" key="1">
    <source>
        <dbReference type="ARBA" id="ARBA00004496"/>
    </source>
</evidence>
<dbReference type="PANTHER" id="PTHR24214">
    <property type="entry name" value="PDZ AND LIM DOMAIN PROTEIN ZASP"/>
    <property type="match status" value="1"/>
</dbReference>
<dbReference type="GO" id="GO:0005912">
    <property type="term" value="C:adherens junction"/>
    <property type="evidence" value="ECO:0007669"/>
    <property type="project" value="TreeGrafter"/>
</dbReference>
<reference evidence="7" key="1">
    <citation type="submission" date="2014-01" db="EMBL/GenBank/DDBJ databases">
        <title>The Genome Sequence of Anopheles farauti FAR1 (V2).</title>
        <authorList>
            <consortium name="The Broad Institute Genomics Platform"/>
            <person name="Neafsey D.E."/>
            <person name="Besansky N."/>
            <person name="Howell P."/>
            <person name="Walton C."/>
            <person name="Young S.K."/>
            <person name="Zeng Q."/>
            <person name="Gargeya S."/>
            <person name="Fitzgerald M."/>
            <person name="Haas B."/>
            <person name="Abouelleil A."/>
            <person name="Allen A.W."/>
            <person name="Alvarado L."/>
            <person name="Arachchi H.M."/>
            <person name="Berlin A.M."/>
            <person name="Chapman S.B."/>
            <person name="Gainer-Dewar J."/>
            <person name="Goldberg J."/>
            <person name="Griggs A."/>
            <person name="Gujja S."/>
            <person name="Hansen M."/>
            <person name="Howarth C."/>
            <person name="Imamovic A."/>
            <person name="Ireland A."/>
            <person name="Larimer J."/>
            <person name="McCowan C."/>
            <person name="Murphy C."/>
            <person name="Pearson M."/>
            <person name="Poon T.W."/>
            <person name="Priest M."/>
            <person name="Roberts A."/>
            <person name="Saif S."/>
            <person name="Shea T."/>
            <person name="Sisk P."/>
            <person name="Sykes S."/>
            <person name="Wortman J."/>
            <person name="Nusbaum C."/>
            <person name="Birren B."/>
        </authorList>
    </citation>
    <scope>NUCLEOTIDE SEQUENCE [LARGE SCALE GENOMIC DNA]</scope>
    <source>
        <strain evidence="7">FAR1</strain>
    </source>
</reference>
<dbReference type="SMART" id="SM00735">
    <property type="entry name" value="ZM"/>
    <property type="match status" value="1"/>
</dbReference>
<keyword evidence="2" id="KW-0963">Cytoplasm</keyword>
<dbReference type="GO" id="GO:0061061">
    <property type="term" value="P:muscle structure development"/>
    <property type="evidence" value="ECO:0007669"/>
    <property type="project" value="TreeGrafter"/>
</dbReference>
<dbReference type="GO" id="GO:0030018">
    <property type="term" value="C:Z disc"/>
    <property type="evidence" value="ECO:0007669"/>
    <property type="project" value="TreeGrafter"/>
</dbReference>
<accession>A0A182QFX6</accession>
<keyword evidence="3" id="KW-0862">Zinc</keyword>